<evidence type="ECO:0000256" key="2">
    <source>
        <dbReference type="SAM" id="Phobius"/>
    </source>
</evidence>
<feature type="transmembrane region" description="Helical" evidence="2">
    <location>
        <begin position="241"/>
        <end position="261"/>
    </location>
</feature>
<feature type="transmembrane region" description="Helical" evidence="2">
    <location>
        <begin position="204"/>
        <end position="229"/>
    </location>
</feature>
<dbReference type="EMBL" id="BDIP01000538">
    <property type="protein sequence ID" value="GIQ81936.1"/>
    <property type="molecule type" value="Genomic_DNA"/>
</dbReference>
<feature type="transmembrane region" description="Helical" evidence="2">
    <location>
        <begin position="375"/>
        <end position="393"/>
    </location>
</feature>
<organism evidence="3 4">
    <name type="scientific">Kipferlia bialata</name>
    <dbReference type="NCBI Taxonomy" id="797122"/>
    <lineage>
        <taxon>Eukaryota</taxon>
        <taxon>Metamonada</taxon>
        <taxon>Carpediemonas-like organisms</taxon>
        <taxon>Kipferlia</taxon>
    </lineage>
</organism>
<feature type="region of interest" description="Disordered" evidence="1">
    <location>
        <begin position="467"/>
        <end position="498"/>
    </location>
</feature>
<keyword evidence="2" id="KW-1133">Transmembrane helix</keyword>
<sequence>MGYLSSYARGMCLRMPPKGVIEAVCVSSVREAAPLPPALEECAYGRISVQPFSGKCCVSYPKGGLLLDGSPAPSIYPLPALPGGASITDTSWSPTQTGVLAISAGPSVHVIEPMAGTGWRTGGIGDESTVLSSVAFHPSIPGCLFACTYQGDLYCMDTARSERKPVHLHQADHTGITSRRAIYLYLVALRHIGHWKALGRRPPVFWMGVLLFFAVFIGLFVVSYVFGFLVRVMSAFIDDDYLWIPGCILVIAFFVLVGVAVEKRLVPWLASLKNNRAATEAAPTPTEGVNPVPTDYTGVAIIVLIMGIILFGPFLYRIWENICWFYDDAGLEWMWPIFNVLLIVGTVFLGRYLYHAAQREKERYRAMGRRRPVNWLGVVLFMGGLVVDIAVPYGMDYVVWGFENLIEVASLWVLSVLVVLPIVGIVLLSRAVNKQKRRREVTLVDNGDGPLPTVADNTLPIVAVKEVPGNGPQEDVEPFGTYQGGAPPPLDPAQEETQGLLQGFFDSQGNSSYASV</sequence>
<dbReference type="AlphaFoldDB" id="A0A9K3CSP9"/>
<reference evidence="3 4" key="1">
    <citation type="journal article" date="2018" name="PLoS ONE">
        <title>The draft genome of Kipferlia bialata reveals reductive genome evolution in fornicate parasites.</title>
        <authorList>
            <person name="Tanifuji G."/>
            <person name="Takabayashi S."/>
            <person name="Kume K."/>
            <person name="Takagi M."/>
            <person name="Nakayama T."/>
            <person name="Kamikawa R."/>
            <person name="Inagaki Y."/>
            <person name="Hashimoto T."/>
        </authorList>
    </citation>
    <scope>NUCLEOTIDE SEQUENCE [LARGE SCALE GENOMIC DNA]</scope>
    <source>
        <strain evidence="3">NY0173</strain>
    </source>
</reference>
<name>A0A9K3CSP9_9EUKA</name>
<dbReference type="SUPFAM" id="SSF101898">
    <property type="entry name" value="NHL repeat"/>
    <property type="match status" value="1"/>
</dbReference>
<comment type="caution">
    <text evidence="3">The sequence shown here is derived from an EMBL/GenBank/DDBJ whole genome shotgun (WGS) entry which is preliminary data.</text>
</comment>
<feature type="transmembrane region" description="Helical" evidence="2">
    <location>
        <begin position="296"/>
        <end position="316"/>
    </location>
</feature>
<evidence type="ECO:0000313" key="4">
    <source>
        <dbReference type="Proteomes" id="UP000265618"/>
    </source>
</evidence>
<feature type="transmembrane region" description="Helical" evidence="2">
    <location>
        <begin position="405"/>
        <end position="429"/>
    </location>
</feature>
<feature type="transmembrane region" description="Helical" evidence="2">
    <location>
        <begin position="336"/>
        <end position="354"/>
    </location>
</feature>
<accession>A0A9K3CSP9</accession>
<evidence type="ECO:0000313" key="3">
    <source>
        <dbReference type="EMBL" id="GIQ81936.1"/>
    </source>
</evidence>
<keyword evidence="2" id="KW-0812">Transmembrane</keyword>
<evidence type="ECO:0000256" key="1">
    <source>
        <dbReference type="SAM" id="MobiDB-lite"/>
    </source>
</evidence>
<proteinExistence type="predicted"/>
<keyword evidence="2" id="KW-0472">Membrane</keyword>
<dbReference type="Proteomes" id="UP000265618">
    <property type="component" value="Unassembled WGS sequence"/>
</dbReference>
<gene>
    <name evidence="3" type="ORF">KIPB_002981</name>
</gene>
<protein>
    <submittedName>
        <fullName evidence="3">Uncharacterized protein</fullName>
    </submittedName>
</protein>
<keyword evidence="4" id="KW-1185">Reference proteome</keyword>